<evidence type="ECO:0000256" key="1">
    <source>
        <dbReference type="SAM" id="MobiDB-lite"/>
    </source>
</evidence>
<evidence type="ECO:0000313" key="3">
    <source>
        <dbReference type="EMBL" id="CDP35709.1"/>
    </source>
</evidence>
<dbReference type="Pfam" id="PF07713">
    <property type="entry name" value="DUF1604"/>
    <property type="match status" value="1"/>
</dbReference>
<evidence type="ECO:0000259" key="2">
    <source>
        <dbReference type="PROSITE" id="PS50174"/>
    </source>
</evidence>
<proteinExistence type="predicted"/>
<dbReference type="EMBL" id="HG937693">
    <property type="protein sequence ID" value="CDP35709.1"/>
    <property type="molecule type" value="Genomic_DNA"/>
</dbReference>
<dbReference type="InterPro" id="IPR000467">
    <property type="entry name" value="G_patch_dom"/>
</dbReference>
<accession>A0A060T4L3</accession>
<dbReference type="PANTHER" id="PTHR13384:SF19">
    <property type="entry name" value="G PATCH DOMAIN-CONTAINING PROTEIN 1"/>
    <property type="match status" value="1"/>
</dbReference>
<dbReference type="Pfam" id="PF01585">
    <property type="entry name" value="G-patch"/>
    <property type="match status" value="1"/>
</dbReference>
<dbReference type="GO" id="GO:0003723">
    <property type="term" value="F:RNA binding"/>
    <property type="evidence" value="ECO:0007669"/>
    <property type="project" value="TreeGrafter"/>
</dbReference>
<organism evidence="3">
    <name type="scientific">Blastobotrys adeninivorans</name>
    <name type="common">Yeast</name>
    <name type="synonym">Arxula adeninivorans</name>
    <dbReference type="NCBI Taxonomy" id="409370"/>
    <lineage>
        <taxon>Eukaryota</taxon>
        <taxon>Fungi</taxon>
        <taxon>Dikarya</taxon>
        <taxon>Ascomycota</taxon>
        <taxon>Saccharomycotina</taxon>
        <taxon>Dipodascomycetes</taxon>
        <taxon>Dipodascales</taxon>
        <taxon>Trichomonascaceae</taxon>
        <taxon>Blastobotrys</taxon>
    </lineage>
</organism>
<sequence>MTSHVVYGSPIADTDSKARRFHGAFTGGFSAGWFNSVGSKEGWAPSSFSVTRDKSGSKITKGGRPSDAHSYMDEEDLADQETKIVLVPKFEISPMTSQKDLLSRALGTPLNTIGYDILRRMGWKQGQGIGPKVLRPVKVGSEVNNNDSRLHEFAPTEAPALEMKNMKSKDKAKLPKKRKLAMNISISSSYDEEDDDDDGELFTKRPKGELRRLNQTGPKFVTRGSSSRLISYHQKTWDDAPPLQGFQLTIEPIKLTKLDPVTVPEDFQPDNAYLSSNTEPRLGSNPPQTKLRPSQRSDILGEAKIPGKSIFEYMAPQERAKLVSLTGKDLPEAKGLKHEQVESKADHNVPSIPLQIAQQALESQRKPYQEDPVKQKRYIEYLQYQAELKDLPEKFYFNSQELREFSQVALVFRPLNSMLSTKFTQSSLSQEPSSSAQVQAALREEYGQATRIVEEFIPDRLLCKRMGVPYDPPPTAGSESINVRKSTRLPIPEPPIPGPVTITTDRAPATKSQFVRGVDKEKASPDLFQKIFGDQEEEL</sequence>
<feature type="compositionally biased region" description="Polar residues" evidence="1">
    <location>
        <begin position="273"/>
        <end position="294"/>
    </location>
</feature>
<protein>
    <submittedName>
        <fullName evidence="3">ARAD1C41668p</fullName>
    </submittedName>
</protein>
<dbReference type="PROSITE" id="PS50174">
    <property type="entry name" value="G_PATCH"/>
    <property type="match status" value="1"/>
</dbReference>
<reference evidence="3" key="1">
    <citation type="submission" date="2014-02" db="EMBL/GenBank/DDBJ databases">
        <authorList>
            <person name="Genoscope - CEA"/>
        </authorList>
    </citation>
    <scope>NUCLEOTIDE SEQUENCE</scope>
    <source>
        <strain evidence="3">LS3</strain>
    </source>
</reference>
<reference evidence="3" key="2">
    <citation type="submission" date="2014-06" db="EMBL/GenBank/DDBJ databases">
        <title>The complete genome of Blastobotrys (Arxula) adeninivorans LS3 - a yeast of biotechnological interest.</title>
        <authorList>
            <person name="Kunze G."/>
            <person name="Gaillardin C."/>
            <person name="Czernicka M."/>
            <person name="Durrens P."/>
            <person name="Martin T."/>
            <person name="Boer E."/>
            <person name="Gabaldon T."/>
            <person name="Cruz J."/>
            <person name="Talla E."/>
            <person name="Marck C."/>
            <person name="Goffeau A."/>
            <person name="Barbe V."/>
            <person name="Baret P."/>
            <person name="Baronian K."/>
            <person name="Beier S."/>
            <person name="Bleykasten C."/>
            <person name="Bode R."/>
            <person name="Casaregola S."/>
            <person name="Despons L."/>
            <person name="Fairhead C."/>
            <person name="Giersberg M."/>
            <person name="Gierski P."/>
            <person name="Hahnel U."/>
            <person name="Hartmann A."/>
            <person name="Jankowska D."/>
            <person name="Jubin C."/>
            <person name="Jung P."/>
            <person name="Lafontaine I."/>
            <person name="Leh-Louis V."/>
            <person name="Lemaire M."/>
            <person name="Marcet-Houben M."/>
            <person name="Mascher M."/>
            <person name="Morel G."/>
            <person name="Richard G.-F."/>
            <person name="Riechen J."/>
            <person name="Sacerdot C."/>
            <person name="Sarkar A."/>
            <person name="Savel G."/>
            <person name="Schacherer J."/>
            <person name="Sherman D."/>
            <person name="Straub M.-L."/>
            <person name="Stein N."/>
            <person name="Thierry A."/>
            <person name="Trautwein-Schult A."/>
            <person name="Westhof E."/>
            <person name="Worch S."/>
            <person name="Dujon B."/>
            <person name="Souciet J.-L."/>
            <person name="Wincker P."/>
            <person name="Scholz U."/>
            <person name="Neuveglise N."/>
        </authorList>
    </citation>
    <scope>NUCLEOTIDE SEQUENCE</scope>
    <source>
        <strain evidence="3">LS3</strain>
    </source>
</reference>
<dbReference type="GO" id="GO:0005634">
    <property type="term" value="C:nucleus"/>
    <property type="evidence" value="ECO:0007669"/>
    <property type="project" value="TreeGrafter"/>
</dbReference>
<dbReference type="GO" id="GO:0006397">
    <property type="term" value="P:mRNA processing"/>
    <property type="evidence" value="ECO:0007669"/>
    <property type="project" value="InterPro"/>
</dbReference>
<dbReference type="Pfam" id="PF26093">
    <property type="entry name" value="HTH_TGH"/>
    <property type="match status" value="1"/>
</dbReference>
<dbReference type="PhylomeDB" id="A0A060T4L3"/>
<dbReference type="InterPro" id="IPR011666">
    <property type="entry name" value="DUF1604"/>
</dbReference>
<feature type="region of interest" description="Disordered" evidence="1">
    <location>
        <begin position="266"/>
        <end position="294"/>
    </location>
</feature>
<dbReference type="AlphaFoldDB" id="A0A060T4L3"/>
<gene>
    <name evidence="3" type="ORF">GNLVRS02_ARAD1C41668g</name>
</gene>
<name>A0A060T4L3_BLAAD</name>
<feature type="domain" description="G-patch" evidence="2">
    <location>
        <begin position="110"/>
        <end position="130"/>
    </location>
</feature>
<dbReference type="PANTHER" id="PTHR13384">
    <property type="entry name" value="G PATCH DOMAIN-CONTAINING PROTEIN 1"/>
    <property type="match status" value="1"/>
</dbReference>